<accession>A0A1Y2HWS3</accession>
<evidence type="ECO:0000256" key="5">
    <source>
        <dbReference type="ARBA" id="ARBA00023133"/>
    </source>
</evidence>
<dbReference type="InterPro" id="IPR000860">
    <property type="entry name" value="HemC"/>
</dbReference>
<evidence type="ECO:0000256" key="6">
    <source>
        <dbReference type="ARBA" id="ARBA00023244"/>
    </source>
</evidence>
<keyword evidence="6" id="KW-0627">Porphyrin biosynthesis</keyword>
<dbReference type="EC" id="2.5.1.61" evidence="3"/>
<organism evidence="10 11">
    <name type="scientific">Catenaria anguillulae PL171</name>
    <dbReference type="NCBI Taxonomy" id="765915"/>
    <lineage>
        <taxon>Eukaryota</taxon>
        <taxon>Fungi</taxon>
        <taxon>Fungi incertae sedis</taxon>
        <taxon>Blastocladiomycota</taxon>
        <taxon>Blastocladiomycetes</taxon>
        <taxon>Blastocladiales</taxon>
        <taxon>Catenariaceae</taxon>
        <taxon>Catenaria</taxon>
    </lineage>
</organism>
<dbReference type="PROSITE" id="PS00533">
    <property type="entry name" value="PORPHOBILINOGEN_DEAM"/>
    <property type="match status" value="1"/>
</dbReference>
<feature type="non-terminal residue" evidence="10">
    <location>
        <position position="279"/>
    </location>
</feature>
<keyword evidence="11" id="KW-1185">Reference proteome</keyword>
<dbReference type="AlphaFoldDB" id="A0A1Y2HWS3"/>
<evidence type="ECO:0000313" key="10">
    <source>
        <dbReference type="EMBL" id="ORZ37602.1"/>
    </source>
</evidence>
<dbReference type="PANTHER" id="PTHR11557:SF0">
    <property type="entry name" value="PORPHOBILINOGEN DEAMINASE"/>
    <property type="match status" value="1"/>
</dbReference>
<dbReference type="InterPro" id="IPR022419">
    <property type="entry name" value="Porphobilin_deaminase_cofac_BS"/>
</dbReference>
<feature type="non-terminal residue" evidence="10">
    <location>
        <position position="1"/>
    </location>
</feature>
<dbReference type="PANTHER" id="PTHR11557">
    <property type="entry name" value="PORPHOBILINOGEN DEAMINASE"/>
    <property type="match status" value="1"/>
</dbReference>
<keyword evidence="5" id="KW-0350">Heme biosynthesis</keyword>
<proteinExistence type="inferred from homology"/>
<evidence type="ECO:0000256" key="8">
    <source>
        <dbReference type="ARBA" id="ARBA00030685"/>
    </source>
</evidence>
<protein>
    <recommendedName>
        <fullName evidence="3">hydroxymethylbilane synthase</fullName>
        <ecNumber evidence="3">2.5.1.61</ecNumber>
    </recommendedName>
    <alternativeName>
        <fullName evidence="8">Pre-uroporphyrinogen synthase</fullName>
    </alternativeName>
</protein>
<feature type="domain" description="Porphobilinogen deaminase N-terminal" evidence="9">
    <location>
        <begin position="6"/>
        <end position="241"/>
    </location>
</feature>
<evidence type="ECO:0000256" key="2">
    <source>
        <dbReference type="ARBA" id="ARBA00005638"/>
    </source>
</evidence>
<dbReference type="FunFam" id="3.40.190.10:FF:000005">
    <property type="entry name" value="Porphobilinogen deaminase"/>
    <property type="match status" value="1"/>
</dbReference>
<dbReference type="Pfam" id="PF01379">
    <property type="entry name" value="Porphobil_deam"/>
    <property type="match status" value="1"/>
</dbReference>
<dbReference type="InterPro" id="IPR022417">
    <property type="entry name" value="Porphobilin_deaminase_N"/>
</dbReference>
<evidence type="ECO:0000256" key="1">
    <source>
        <dbReference type="ARBA" id="ARBA00001916"/>
    </source>
</evidence>
<comment type="cofactor">
    <cofactor evidence="1">
        <name>dipyrromethane</name>
        <dbReference type="ChEBI" id="CHEBI:60342"/>
    </cofactor>
</comment>
<dbReference type="Gene3D" id="3.30.160.40">
    <property type="entry name" value="Porphobilinogen deaminase, C-terminal domain"/>
    <property type="match status" value="1"/>
</dbReference>
<comment type="caution">
    <text evidence="10">The sequence shown here is derived from an EMBL/GenBank/DDBJ whole genome shotgun (WGS) entry which is preliminary data.</text>
</comment>
<comment type="pathway">
    <text evidence="7">Porphyrin-containing compound metabolism.</text>
</comment>
<comment type="similarity">
    <text evidence="2">Belongs to the HMBS family.</text>
</comment>
<dbReference type="OrthoDB" id="564646at2759"/>
<sequence>EEAQSITIGSRNSPLAMAQAHIVHDALEQAQQHPKERKFDPEQAFAPQALHRFRISGVATKGDKILDVALAKIGDKGLFTKELEVALMHGDVSLVQHSLKDLETVMPADLALGAVLKREDKRDALVSAAANKFKSLADLPKGATVGTSSLRRRAQLAAARPDLHIVDVRGNLNTRIAKLLGVHETSRVKYDALVLAAAGLVRLPNAKDVLRDVHIAPIDPQVMVPAVSQGAIGVQVRARDWGTQRLVQLAEDQETRAACDHERTFLRDIQGGCQVPVAV</sequence>
<dbReference type="SUPFAM" id="SSF53850">
    <property type="entry name" value="Periplasmic binding protein-like II"/>
    <property type="match status" value="1"/>
</dbReference>
<dbReference type="Gene3D" id="3.40.190.10">
    <property type="entry name" value="Periplasmic binding protein-like II"/>
    <property type="match status" value="2"/>
</dbReference>
<keyword evidence="4" id="KW-0808">Transferase</keyword>
<dbReference type="InterPro" id="IPR036803">
    <property type="entry name" value="Porphobilinogen_deaminase_C_sf"/>
</dbReference>
<dbReference type="GO" id="GO:0006782">
    <property type="term" value="P:protoporphyrinogen IX biosynthetic process"/>
    <property type="evidence" value="ECO:0007669"/>
    <property type="project" value="UniProtKB-UniPathway"/>
</dbReference>
<evidence type="ECO:0000256" key="3">
    <source>
        <dbReference type="ARBA" id="ARBA00012655"/>
    </source>
</evidence>
<dbReference type="SUPFAM" id="SSF54782">
    <property type="entry name" value="Porphobilinogen deaminase (hydroxymethylbilane synthase), C-terminal domain"/>
    <property type="match status" value="1"/>
</dbReference>
<dbReference type="EMBL" id="MCFL01000012">
    <property type="protein sequence ID" value="ORZ37602.1"/>
    <property type="molecule type" value="Genomic_DNA"/>
</dbReference>
<evidence type="ECO:0000259" key="9">
    <source>
        <dbReference type="Pfam" id="PF01379"/>
    </source>
</evidence>
<dbReference type="GO" id="GO:0005737">
    <property type="term" value="C:cytoplasm"/>
    <property type="evidence" value="ECO:0007669"/>
    <property type="project" value="TreeGrafter"/>
</dbReference>
<gene>
    <name evidence="10" type="ORF">BCR44DRAFT_1382331</name>
</gene>
<dbReference type="STRING" id="765915.A0A1Y2HWS3"/>
<dbReference type="Proteomes" id="UP000193411">
    <property type="component" value="Unassembled WGS sequence"/>
</dbReference>
<evidence type="ECO:0000256" key="7">
    <source>
        <dbReference type="ARBA" id="ARBA00023444"/>
    </source>
</evidence>
<evidence type="ECO:0000313" key="11">
    <source>
        <dbReference type="Proteomes" id="UP000193411"/>
    </source>
</evidence>
<dbReference type="PIRSF" id="PIRSF001438">
    <property type="entry name" value="4pyrrol_synth_OHMeBilane_synth"/>
    <property type="match status" value="1"/>
</dbReference>
<dbReference type="UniPathway" id="UPA00251">
    <property type="reaction ID" value="UER00319"/>
</dbReference>
<dbReference type="NCBIfam" id="TIGR00212">
    <property type="entry name" value="hemC"/>
    <property type="match status" value="1"/>
</dbReference>
<name>A0A1Y2HWS3_9FUNG</name>
<dbReference type="GO" id="GO:0004418">
    <property type="term" value="F:hydroxymethylbilane synthase activity"/>
    <property type="evidence" value="ECO:0007669"/>
    <property type="project" value="UniProtKB-EC"/>
</dbReference>
<reference evidence="10 11" key="1">
    <citation type="submission" date="2016-07" db="EMBL/GenBank/DDBJ databases">
        <title>Pervasive Adenine N6-methylation of Active Genes in Fungi.</title>
        <authorList>
            <consortium name="DOE Joint Genome Institute"/>
            <person name="Mondo S.J."/>
            <person name="Dannebaum R.O."/>
            <person name="Kuo R.C."/>
            <person name="Labutti K."/>
            <person name="Haridas S."/>
            <person name="Kuo A."/>
            <person name="Salamov A."/>
            <person name="Ahrendt S.R."/>
            <person name="Lipzen A."/>
            <person name="Sullivan W."/>
            <person name="Andreopoulos W.B."/>
            <person name="Clum A."/>
            <person name="Lindquist E."/>
            <person name="Daum C."/>
            <person name="Ramamoorthy G.K."/>
            <person name="Gryganskyi A."/>
            <person name="Culley D."/>
            <person name="Magnuson J.K."/>
            <person name="James T.Y."/>
            <person name="O'Malley M.A."/>
            <person name="Stajich J.E."/>
            <person name="Spatafora J.W."/>
            <person name="Visel A."/>
            <person name="Grigoriev I.V."/>
        </authorList>
    </citation>
    <scope>NUCLEOTIDE SEQUENCE [LARGE SCALE GENOMIC DNA]</scope>
    <source>
        <strain evidence="10 11">PL171</strain>
    </source>
</reference>
<dbReference type="PRINTS" id="PR00151">
    <property type="entry name" value="PORPHBDMNASE"/>
</dbReference>
<evidence type="ECO:0000256" key="4">
    <source>
        <dbReference type="ARBA" id="ARBA00022679"/>
    </source>
</evidence>